<dbReference type="EMBL" id="JACXVP010000012">
    <property type="protein sequence ID" value="KAG5570390.1"/>
    <property type="molecule type" value="Genomic_DNA"/>
</dbReference>
<sequence length="73" mass="8131">MFSWTSVMTLAIKSVGLDGQNGSFSRSNKPRSIILTLFLPKFSWISVKTLVMELVGPKGQNSPFSRSNNPRSR</sequence>
<organism evidence="1 2">
    <name type="scientific">Solanum commersonii</name>
    <name type="common">Commerson's wild potato</name>
    <name type="synonym">Commerson's nightshade</name>
    <dbReference type="NCBI Taxonomy" id="4109"/>
    <lineage>
        <taxon>Eukaryota</taxon>
        <taxon>Viridiplantae</taxon>
        <taxon>Streptophyta</taxon>
        <taxon>Embryophyta</taxon>
        <taxon>Tracheophyta</taxon>
        <taxon>Spermatophyta</taxon>
        <taxon>Magnoliopsida</taxon>
        <taxon>eudicotyledons</taxon>
        <taxon>Gunneridae</taxon>
        <taxon>Pentapetalae</taxon>
        <taxon>asterids</taxon>
        <taxon>lamiids</taxon>
        <taxon>Solanales</taxon>
        <taxon>Solanaceae</taxon>
        <taxon>Solanoideae</taxon>
        <taxon>Solaneae</taxon>
        <taxon>Solanum</taxon>
    </lineage>
</organism>
<proteinExistence type="predicted"/>
<reference evidence="1 2" key="1">
    <citation type="submission" date="2020-09" db="EMBL/GenBank/DDBJ databases">
        <title>De no assembly of potato wild relative species, Solanum commersonii.</title>
        <authorList>
            <person name="Cho K."/>
        </authorList>
    </citation>
    <scope>NUCLEOTIDE SEQUENCE [LARGE SCALE GENOMIC DNA]</scope>
    <source>
        <strain evidence="1">LZ3.2</strain>
        <tissue evidence="1">Leaf</tissue>
    </source>
</reference>
<comment type="caution">
    <text evidence="1">The sequence shown here is derived from an EMBL/GenBank/DDBJ whole genome shotgun (WGS) entry which is preliminary data.</text>
</comment>
<keyword evidence="2" id="KW-1185">Reference proteome</keyword>
<evidence type="ECO:0000313" key="2">
    <source>
        <dbReference type="Proteomes" id="UP000824120"/>
    </source>
</evidence>
<evidence type="ECO:0000313" key="1">
    <source>
        <dbReference type="EMBL" id="KAG5570390.1"/>
    </source>
</evidence>
<dbReference type="AlphaFoldDB" id="A0A9J5W5P3"/>
<protein>
    <submittedName>
        <fullName evidence="1">Uncharacterized protein</fullName>
    </submittedName>
</protein>
<gene>
    <name evidence="1" type="ORF">H5410_060156</name>
</gene>
<dbReference type="Proteomes" id="UP000824120">
    <property type="component" value="Chromosome 12"/>
</dbReference>
<name>A0A9J5W5P3_SOLCO</name>
<accession>A0A9J5W5P3</accession>